<reference evidence="5" key="1">
    <citation type="journal article" date="2014" name="Genome Announc.">
        <title>Complete Genome Sequence of the Highly Transformable Pseudomonas stutzeri Strain 28a24.</title>
        <authorList>
            <person name="Smith B.A."/>
            <person name="Dougherty K.M."/>
            <person name="Baltrus D.A."/>
        </authorList>
    </citation>
    <scope>NUCLEOTIDE SEQUENCE [LARGE SCALE GENOMIC DNA]</scope>
    <source>
        <strain evidence="5">28a24</strain>
    </source>
</reference>
<feature type="chain" id="PRO_5004914893" evidence="3">
    <location>
        <begin position="28"/>
        <end position="158"/>
    </location>
</feature>
<dbReference type="GO" id="GO:0007155">
    <property type="term" value="P:cell adhesion"/>
    <property type="evidence" value="ECO:0007669"/>
    <property type="project" value="InterPro"/>
</dbReference>
<reference evidence="4 5" key="2">
    <citation type="submission" date="2014-03" db="EMBL/GenBank/DDBJ databases">
        <authorList>
            <person name="Baltrus D."/>
            <person name="Dougherty K."/>
        </authorList>
    </citation>
    <scope>NUCLEOTIDE SEQUENCE</scope>
    <source>
        <strain evidence="4 5">28a24</strain>
    </source>
</reference>
<organism evidence="4 5">
    <name type="scientific">Stutzerimonas stutzeri</name>
    <name type="common">Pseudomonas stutzeri</name>
    <dbReference type="NCBI Taxonomy" id="316"/>
    <lineage>
        <taxon>Bacteria</taxon>
        <taxon>Pseudomonadati</taxon>
        <taxon>Pseudomonadota</taxon>
        <taxon>Gammaproteobacteria</taxon>
        <taxon>Pseudomonadales</taxon>
        <taxon>Pseudomonadaceae</taxon>
        <taxon>Stutzerimonas</taxon>
    </lineage>
</organism>
<dbReference type="RefSeq" id="WP_025240838.1">
    <property type="nucleotide sequence ID" value="NZ_CP007441.1"/>
</dbReference>
<protein>
    <submittedName>
        <fullName evidence="4">Curli production assembly protein CsgB</fullName>
    </submittedName>
</protein>
<proteinExistence type="inferred from homology"/>
<dbReference type="PATRIC" id="fig|316.77.peg.1182"/>
<comment type="similarity">
    <text evidence="1">Belongs to the CsgA/CsgB family.</text>
</comment>
<dbReference type="AlphaFoldDB" id="W8R8J6"/>
<dbReference type="Proteomes" id="UP000019522">
    <property type="component" value="Chromosome"/>
</dbReference>
<evidence type="ECO:0000256" key="3">
    <source>
        <dbReference type="SAM" id="SignalP"/>
    </source>
</evidence>
<dbReference type="EMBL" id="CP007441">
    <property type="protein sequence ID" value="AHL74662.1"/>
    <property type="molecule type" value="Genomic_DNA"/>
</dbReference>
<evidence type="ECO:0000256" key="2">
    <source>
        <dbReference type="ARBA" id="ARBA00022729"/>
    </source>
</evidence>
<sequence length="158" mass="16492">MDFAQRIARNTLLALFLAALVSPAIQAAGLTSSGDLAPSEFASRQAHAIALTQSDTGVATDNLALVAQAGGSLTGDITQIGSALEAFILQSGYAHEAFIVQHGSDNQGLIVQVGADNQARIEQYGADNNALIEQTGTGHRSRVTQHGQGLNVVVRQYH</sequence>
<dbReference type="OrthoDB" id="6887162at2"/>
<evidence type="ECO:0000313" key="4">
    <source>
        <dbReference type="EMBL" id="AHL74662.1"/>
    </source>
</evidence>
<dbReference type="InterPro" id="IPR009742">
    <property type="entry name" value="Curlin_rpt"/>
</dbReference>
<evidence type="ECO:0000256" key="1">
    <source>
        <dbReference type="ARBA" id="ARBA00009766"/>
    </source>
</evidence>
<accession>W8R8J6</accession>
<feature type="signal peptide" evidence="3">
    <location>
        <begin position="1"/>
        <end position="27"/>
    </location>
</feature>
<gene>
    <name evidence="4" type="ORF">CH92_05945</name>
</gene>
<dbReference type="GO" id="GO:0009289">
    <property type="term" value="C:pilus"/>
    <property type="evidence" value="ECO:0007669"/>
    <property type="project" value="InterPro"/>
</dbReference>
<dbReference type="Pfam" id="PF07012">
    <property type="entry name" value="Curlin_rpt"/>
    <property type="match status" value="2"/>
</dbReference>
<keyword evidence="2 3" id="KW-0732">Signal</keyword>
<evidence type="ECO:0000313" key="5">
    <source>
        <dbReference type="Proteomes" id="UP000019522"/>
    </source>
</evidence>
<dbReference type="KEGG" id="pstt:CH92_05945"/>
<name>W8R8J6_STUST</name>